<evidence type="ECO:0000256" key="1">
    <source>
        <dbReference type="SAM" id="SignalP"/>
    </source>
</evidence>
<proteinExistence type="predicted"/>
<protein>
    <recommendedName>
        <fullName evidence="4">Lipoprotein</fullName>
    </recommendedName>
</protein>
<gene>
    <name evidence="2" type="ORF">dnl_29300</name>
</gene>
<dbReference type="KEGG" id="dli:dnl_29300"/>
<keyword evidence="3" id="KW-1185">Reference proteome</keyword>
<dbReference type="AlphaFoldDB" id="A0A975B840"/>
<feature type="chain" id="PRO_5037584912" description="Lipoprotein" evidence="1">
    <location>
        <begin position="23"/>
        <end position="104"/>
    </location>
</feature>
<organism evidence="2 3">
    <name type="scientific">Desulfonema limicola</name>
    <dbReference type="NCBI Taxonomy" id="45656"/>
    <lineage>
        <taxon>Bacteria</taxon>
        <taxon>Pseudomonadati</taxon>
        <taxon>Thermodesulfobacteriota</taxon>
        <taxon>Desulfobacteria</taxon>
        <taxon>Desulfobacterales</taxon>
        <taxon>Desulfococcaceae</taxon>
        <taxon>Desulfonema</taxon>
    </lineage>
</organism>
<evidence type="ECO:0000313" key="3">
    <source>
        <dbReference type="Proteomes" id="UP000663720"/>
    </source>
</evidence>
<sequence>MIKFLIIILLVFVLPACSTNTANTQKEINKPFKSEKLIEKKSPDVKLNCYESGFQWGVCAAKNTEDRSCKPGEDAIIPENCMDDPQTQQGIKDGIRSIQKGLPQ</sequence>
<evidence type="ECO:0008006" key="4">
    <source>
        <dbReference type="Google" id="ProtNLM"/>
    </source>
</evidence>
<keyword evidence="1" id="KW-0732">Signal</keyword>
<reference evidence="2" key="1">
    <citation type="journal article" date="2021" name="Microb. Physiol.">
        <title>Proteogenomic Insights into the Physiology of Marine, Sulfate-Reducing, Filamentous Desulfonema limicola and Desulfonema magnum.</title>
        <authorList>
            <person name="Schnaars V."/>
            <person name="Wohlbrand L."/>
            <person name="Scheve S."/>
            <person name="Hinrichs C."/>
            <person name="Reinhardt R."/>
            <person name="Rabus R."/>
        </authorList>
    </citation>
    <scope>NUCLEOTIDE SEQUENCE</scope>
    <source>
        <strain evidence="2">5ac10</strain>
    </source>
</reference>
<dbReference type="RefSeq" id="WP_207692253.1">
    <property type="nucleotide sequence ID" value="NZ_CP061799.1"/>
</dbReference>
<name>A0A975B840_9BACT</name>
<evidence type="ECO:0000313" key="2">
    <source>
        <dbReference type="EMBL" id="QTA80620.1"/>
    </source>
</evidence>
<dbReference type="Proteomes" id="UP000663720">
    <property type="component" value="Chromosome"/>
</dbReference>
<dbReference type="EMBL" id="CP061799">
    <property type="protein sequence ID" value="QTA80620.1"/>
    <property type="molecule type" value="Genomic_DNA"/>
</dbReference>
<accession>A0A975B840</accession>
<feature type="signal peptide" evidence="1">
    <location>
        <begin position="1"/>
        <end position="22"/>
    </location>
</feature>